<feature type="region of interest" description="Disordered" evidence="1">
    <location>
        <begin position="266"/>
        <end position="322"/>
    </location>
</feature>
<protein>
    <submittedName>
        <fullName evidence="4">Uncharacterized protein K02A2.6-like</fullName>
    </submittedName>
</protein>
<gene>
    <name evidence="4" type="primary">LOC112906233</name>
</gene>
<evidence type="ECO:0000256" key="1">
    <source>
        <dbReference type="SAM" id="MobiDB-lite"/>
    </source>
</evidence>
<evidence type="ECO:0000259" key="2">
    <source>
        <dbReference type="PROSITE" id="PS50994"/>
    </source>
</evidence>
<dbReference type="Gene3D" id="3.30.420.10">
    <property type="entry name" value="Ribonuclease H-like superfamily/Ribonuclease H"/>
    <property type="match status" value="1"/>
</dbReference>
<dbReference type="InParanoid" id="A0A7F5RIK4"/>
<dbReference type="OrthoDB" id="8193444at2759"/>
<dbReference type="FunFam" id="3.30.420.10:FF:000032">
    <property type="entry name" value="Retrovirus-related Pol polyprotein from transposon 297-like Protein"/>
    <property type="match status" value="1"/>
</dbReference>
<dbReference type="InterPro" id="IPR012337">
    <property type="entry name" value="RNaseH-like_sf"/>
</dbReference>
<evidence type="ECO:0000313" key="3">
    <source>
        <dbReference type="Proteomes" id="UP000192223"/>
    </source>
</evidence>
<organism evidence="3 4">
    <name type="scientific">Agrilus planipennis</name>
    <name type="common">Emerald ash borer</name>
    <name type="synonym">Agrilus marcopoli</name>
    <dbReference type="NCBI Taxonomy" id="224129"/>
    <lineage>
        <taxon>Eukaryota</taxon>
        <taxon>Metazoa</taxon>
        <taxon>Ecdysozoa</taxon>
        <taxon>Arthropoda</taxon>
        <taxon>Hexapoda</taxon>
        <taxon>Insecta</taxon>
        <taxon>Pterygota</taxon>
        <taxon>Neoptera</taxon>
        <taxon>Endopterygota</taxon>
        <taxon>Coleoptera</taxon>
        <taxon>Polyphaga</taxon>
        <taxon>Elateriformia</taxon>
        <taxon>Buprestoidea</taxon>
        <taxon>Buprestidae</taxon>
        <taxon>Agrilinae</taxon>
        <taxon>Agrilus</taxon>
    </lineage>
</organism>
<sequence length="322" mass="36679">MPYCEGYRYLLTCVDRFSRWPEAIPMEDQEAATVARNFYAHWIARFGTPLRITADQGKQFESHLFRELNALTGTTHLRTTVYHPEANGMVERLHRQLKAAIKCHRTAKWTETLPTVMLGIRSAWKDDLQSTAAEMIYGEPLRLPGEFLAITTPETSTTSEFVQQLRQYVQHLQPVHGTRHGERTPFIFKDLAITSQVFVRHDGPKGPLQQPYDGPFKVISRAEKTFVVCIRGKNVKIAINRLKPAYVVADLDDYNTNDERTIEIQQTPIVPEHPATSPPPVPEVPPIAKLPVQQSQPTSSPQRTTRSGRRVRFPDRLQVGFS</sequence>
<dbReference type="GO" id="GO:0003676">
    <property type="term" value="F:nucleic acid binding"/>
    <property type="evidence" value="ECO:0007669"/>
    <property type="project" value="InterPro"/>
</dbReference>
<dbReference type="GeneID" id="112906233"/>
<dbReference type="RefSeq" id="XP_025835837.1">
    <property type="nucleotide sequence ID" value="XM_025980052.1"/>
</dbReference>
<proteinExistence type="predicted"/>
<dbReference type="InterPro" id="IPR001584">
    <property type="entry name" value="Integrase_cat-core"/>
</dbReference>
<dbReference type="GO" id="GO:0015074">
    <property type="term" value="P:DNA integration"/>
    <property type="evidence" value="ECO:0007669"/>
    <property type="project" value="InterPro"/>
</dbReference>
<feature type="domain" description="Integrase catalytic" evidence="2">
    <location>
        <begin position="1"/>
        <end position="152"/>
    </location>
</feature>
<dbReference type="Proteomes" id="UP000192223">
    <property type="component" value="Unplaced"/>
</dbReference>
<evidence type="ECO:0000313" key="4">
    <source>
        <dbReference type="RefSeq" id="XP_025835837.1"/>
    </source>
</evidence>
<feature type="compositionally biased region" description="Low complexity" evidence="1">
    <location>
        <begin position="293"/>
        <end position="305"/>
    </location>
</feature>
<dbReference type="PANTHER" id="PTHR38681:SF1">
    <property type="entry name" value="RETROVIRUS-RELATED POL POLYPROTEIN FROM TRANSPOSON 412-LIKE PROTEIN"/>
    <property type="match status" value="1"/>
</dbReference>
<keyword evidence="3" id="KW-1185">Reference proteome</keyword>
<dbReference type="KEGG" id="apln:112906233"/>
<accession>A0A7F5RIK4</accession>
<feature type="compositionally biased region" description="Pro residues" evidence="1">
    <location>
        <begin position="276"/>
        <end position="285"/>
    </location>
</feature>
<dbReference type="InterPro" id="IPR036397">
    <property type="entry name" value="RNaseH_sf"/>
</dbReference>
<dbReference type="PROSITE" id="PS50994">
    <property type="entry name" value="INTEGRASE"/>
    <property type="match status" value="1"/>
</dbReference>
<dbReference type="PANTHER" id="PTHR38681">
    <property type="entry name" value="RETROVIRUS-RELATED POL POLYPROTEIN FROM TRANSPOSON 412-LIKE PROTEIN-RELATED"/>
    <property type="match status" value="1"/>
</dbReference>
<dbReference type="SUPFAM" id="SSF53098">
    <property type="entry name" value="Ribonuclease H-like"/>
    <property type="match status" value="1"/>
</dbReference>
<reference evidence="4" key="1">
    <citation type="submission" date="2025-08" db="UniProtKB">
        <authorList>
            <consortium name="RefSeq"/>
        </authorList>
    </citation>
    <scope>IDENTIFICATION</scope>
    <source>
        <tissue evidence="4">Entire body</tissue>
    </source>
</reference>
<name>A0A7F5RIK4_AGRPL</name>
<dbReference type="Pfam" id="PF00665">
    <property type="entry name" value="rve"/>
    <property type="match status" value="1"/>
</dbReference>
<dbReference type="AlphaFoldDB" id="A0A7F5RIK4"/>